<evidence type="ECO:0008006" key="5">
    <source>
        <dbReference type="Google" id="ProtNLM"/>
    </source>
</evidence>
<dbReference type="GeneID" id="20238765"/>
<proteinExistence type="predicted"/>
<feature type="region of interest" description="Disordered" evidence="1">
    <location>
        <begin position="55"/>
        <end position="108"/>
    </location>
</feature>
<accession>V3ZQC1</accession>
<dbReference type="EMBL" id="KB201891">
    <property type="protein sequence ID" value="ESO93593.1"/>
    <property type="molecule type" value="Genomic_DNA"/>
</dbReference>
<dbReference type="KEGG" id="lgi:LOTGIDRAFT_161704"/>
<dbReference type="HOGENOM" id="CLU_2203557_0_0_1"/>
<feature type="compositionally biased region" description="Polar residues" evidence="1">
    <location>
        <begin position="71"/>
        <end position="84"/>
    </location>
</feature>
<feature type="non-terminal residue" evidence="3">
    <location>
        <position position="1"/>
    </location>
</feature>
<name>V3ZQC1_LOTGI</name>
<keyword evidence="2" id="KW-0472">Membrane</keyword>
<gene>
    <name evidence="3" type="ORF">LOTGIDRAFT_161704</name>
</gene>
<dbReference type="Proteomes" id="UP000030746">
    <property type="component" value="Unassembled WGS sequence"/>
</dbReference>
<keyword evidence="2" id="KW-1133">Transmembrane helix</keyword>
<organism evidence="3 4">
    <name type="scientific">Lottia gigantea</name>
    <name type="common">Giant owl limpet</name>
    <dbReference type="NCBI Taxonomy" id="225164"/>
    <lineage>
        <taxon>Eukaryota</taxon>
        <taxon>Metazoa</taxon>
        <taxon>Spiralia</taxon>
        <taxon>Lophotrochozoa</taxon>
        <taxon>Mollusca</taxon>
        <taxon>Gastropoda</taxon>
        <taxon>Patellogastropoda</taxon>
        <taxon>Lottioidea</taxon>
        <taxon>Lottiidae</taxon>
        <taxon>Lottia</taxon>
    </lineage>
</organism>
<dbReference type="OrthoDB" id="6043267at2759"/>
<evidence type="ECO:0000256" key="2">
    <source>
        <dbReference type="SAM" id="Phobius"/>
    </source>
</evidence>
<dbReference type="AlphaFoldDB" id="V3ZQC1"/>
<keyword evidence="4" id="KW-1185">Reference proteome</keyword>
<protein>
    <recommendedName>
        <fullName evidence="5">CX domain-containing protein</fullName>
    </recommendedName>
</protein>
<keyword evidence="2" id="KW-0812">Transmembrane</keyword>
<evidence type="ECO:0000313" key="4">
    <source>
        <dbReference type="Proteomes" id="UP000030746"/>
    </source>
</evidence>
<sequence>VSYGQCIESVCERGCCGSSCCLSTQQIISIVFGCISMIGLIITLICCIKNCQAKKTARTQPYPDERHDQYNRGNMNRGNPNQPYYNDRRAPPPSYDQIYPPRSQPGYY</sequence>
<feature type="transmembrane region" description="Helical" evidence="2">
    <location>
        <begin position="27"/>
        <end position="48"/>
    </location>
</feature>
<dbReference type="RefSeq" id="XP_009055789.1">
    <property type="nucleotide sequence ID" value="XM_009057541.1"/>
</dbReference>
<dbReference type="CTD" id="20238765"/>
<evidence type="ECO:0000313" key="3">
    <source>
        <dbReference type="EMBL" id="ESO93593.1"/>
    </source>
</evidence>
<evidence type="ECO:0000256" key="1">
    <source>
        <dbReference type="SAM" id="MobiDB-lite"/>
    </source>
</evidence>
<reference evidence="3 4" key="1">
    <citation type="journal article" date="2013" name="Nature">
        <title>Insights into bilaterian evolution from three spiralian genomes.</title>
        <authorList>
            <person name="Simakov O."/>
            <person name="Marletaz F."/>
            <person name="Cho S.J."/>
            <person name="Edsinger-Gonzales E."/>
            <person name="Havlak P."/>
            <person name="Hellsten U."/>
            <person name="Kuo D.H."/>
            <person name="Larsson T."/>
            <person name="Lv J."/>
            <person name="Arendt D."/>
            <person name="Savage R."/>
            <person name="Osoegawa K."/>
            <person name="de Jong P."/>
            <person name="Grimwood J."/>
            <person name="Chapman J.A."/>
            <person name="Shapiro H."/>
            <person name="Aerts A."/>
            <person name="Otillar R.P."/>
            <person name="Terry A.Y."/>
            <person name="Boore J.L."/>
            <person name="Grigoriev I.V."/>
            <person name="Lindberg D.R."/>
            <person name="Seaver E.C."/>
            <person name="Weisblat D.A."/>
            <person name="Putnam N.H."/>
            <person name="Rokhsar D.S."/>
        </authorList>
    </citation>
    <scope>NUCLEOTIDE SEQUENCE [LARGE SCALE GENOMIC DNA]</scope>
</reference>